<keyword evidence="1" id="KW-0812">Transmembrane</keyword>
<feature type="transmembrane region" description="Helical" evidence="1">
    <location>
        <begin position="99"/>
        <end position="121"/>
    </location>
</feature>
<proteinExistence type="predicted"/>
<dbReference type="InParanoid" id="G0MW57"/>
<dbReference type="EMBL" id="GL379816">
    <property type="protein sequence ID" value="EGT45968.1"/>
    <property type="molecule type" value="Genomic_DNA"/>
</dbReference>
<protein>
    <submittedName>
        <fullName evidence="2">Uncharacterized protein</fullName>
    </submittedName>
</protein>
<evidence type="ECO:0000313" key="2">
    <source>
        <dbReference type="EMBL" id="EGT45968.1"/>
    </source>
</evidence>
<name>G0MW57_CAEBE</name>
<accession>G0MW57</accession>
<keyword evidence="1" id="KW-1133">Transmembrane helix</keyword>
<gene>
    <name evidence="2" type="ORF">CAEBREN_12006</name>
</gene>
<dbReference type="AlphaFoldDB" id="G0MW57"/>
<evidence type="ECO:0000313" key="3">
    <source>
        <dbReference type="Proteomes" id="UP000008068"/>
    </source>
</evidence>
<dbReference type="Proteomes" id="UP000008068">
    <property type="component" value="Unassembled WGS sequence"/>
</dbReference>
<keyword evidence="1" id="KW-0472">Membrane</keyword>
<feature type="transmembrane region" description="Helical" evidence="1">
    <location>
        <begin position="27"/>
        <end position="50"/>
    </location>
</feature>
<evidence type="ECO:0000256" key="1">
    <source>
        <dbReference type="SAM" id="Phobius"/>
    </source>
</evidence>
<dbReference type="HOGENOM" id="CLU_1403575_0_0_1"/>
<organism evidence="3">
    <name type="scientific">Caenorhabditis brenneri</name>
    <name type="common">Nematode worm</name>
    <dbReference type="NCBI Taxonomy" id="135651"/>
    <lineage>
        <taxon>Eukaryota</taxon>
        <taxon>Metazoa</taxon>
        <taxon>Ecdysozoa</taxon>
        <taxon>Nematoda</taxon>
        <taxon>Chromadorea</taxon>
        <taxon>Rhabditida</taxon>
        <taxon>Rhabditina</taxon>
        <taxon>Rhabditomorpha</taxon>
        <taxon>Rhabditoidea</taxon>
        <taxon>Rhabditidae</taxon>
        <taxon>Peloderinae</taxon>
        <taxon>Caenorhabditis</taxon>
    </lineage>
</organism>
<sequence length="202" mass="23076">MAKIGPKPMWNQLETFKKLKSKVRRSATVSLIGDLIFFLFSLAFIVNYAFFIERSESLCSLTVMTSVFRMAYFLNHANIYLPFFDIVERDVSGMQTTHHICVSAILFVDVFEIGMVIYMQHTMPVKNIVLPPLQIVFALTQCVFSAALDRWFNLSLEELFSFMFGPGPIPPHIPLQAPTPDVEVQPREEPKDDIPQIIVTID</sequence>
<keyword evidence="3" id="KW-1185">Reference proteome</keyword>
<reference evidence="3" key="1">
    <citation type="submission" date="2011-07" db="EMBL/GenBank/DDBJ databases">
        <authorList>
            <consortium name="Caenorhabditis brenneri Sequencing and Analysis Consortium"/>
            <person name="Wilson R.K."/>
        </authorList>
    </citation>
    <scope>NUCLEOTIDE SEQUENCE [LARGE SCALE GENOMIC DNA]</scope>
    <source>
        <strain evidence="3">PB2801</strain>
    </source>
</reference>